<dbReference type="PANTHER" id="PTHR42341">
    <property type="entry name" value="HYDROPHOBIN"/>
    <property type="match status" value="1"/>
</dbReference>
<feature type="chain" id="PRO_5032864850" description="Hydrophobin" evidence="3">
    <location>
        <begin position="19"/>
        <end position="92"/>
    </location>
</feature>
<evidence type="ECO:0000256" key="3">
    <source>
        <dbReference type="SAM" id="SignalP"/>
    </source>
</evidence>
<accession>A0A8A3PB43</accession>
<reference evidence="4" key="1">
    <citation type="submission" date="2020-10" db="EMBL/GenBank/DDBJ databases">
        <title>Genome Sequence of Monilinia vaccinii-corymbosi Sheds Light on Mummy Berry Disease Infection of Blueberry and Mating Type.</title>
        <authorList>
            <person name="Yow A.G."/>
            <person name="Zhang Y."/>
            <person name="Bansal K."/>
            <person name="Eacker S.M."/>
            <person name="Sullivan S."/>
            <person name="Liachko I."/>
            <person name="Cubeta M.A."/>
            <person name="Rollins J.A."/>
            <person name="Ashrafi H."/>
        </authorList>
    </citation>
    <scope>NUCLEOTIDE SEQUENCE</scope>
    <source>
        <strain evidence="4">RL-1</strain>
    </source>
</reference>
<dbReference type="GO" id="GO:0005576">
    <property type="term" value="C:extracellular region"/>
    <property type="evidence" value="ECO:0007669"/>
    <property type="project" value="InterPro"/>
</dbReference>
<dbReference type="OrthoDB" id="4500971at2759"/>
<keyword evidence="3" id="KW-0732">Signal</keyword>
<dbReference type="Pfam" id="PF06766">
    <property type="entry name" value="Hydrophobin_2"/>
    <property type="match status" value="1"/>
</dbReference>
<dbReference type="PANTHER" id="PTHR42341:SF2">
    <property type="entry name" value="HYDROPHOBIN"/>
    <property type="match status" value="1"/>
</dbReference>
<evidence type="ECO:0000256" key="2">
    <source>
        <dbReference type="ARBA" id="ARBA00023157"/>
    </source>
</evidence>
<dbReference type="AlphaFoldDB" id="A0A8A3PB43"/>
<sequence>MQFTTTALVAILSAIAAASPLQSRTDNLCTSSFATALCCDLNVSGVVNMNCASPSTRPSSVDEFHTVCAAGGQQSSCCFVPLAGQALVCVAP</sequence>
<proteinExistence type="inferred from homology"/>
<feature type="signal peptide" evidence="3">
    <location>
        <begin position="1"/>
        <end position="18"/>
    </location>
</feature>
<dbReference type="InterPro" id="IPR036686">
    <property type="entry name" value="Class_II_Hydrophobin_sf"/>
</dbReference>
<evidence type="ECO:0000313" key="5">
    <source>
        <dbReference type="Proteomes" id="UP000672032"/>
    </source>
</evidence>
<organism evidence="4 5">
    <name type="scientific">Monilinia vaccinii-corymbosi</name>
    <dbReference type="NCBI Taxonomy" id="61207"/>
    <lineage>
        <taxon>Eukaryota</taxon>
        <taxon>Fungi</taxon>
        <taxon>Dikarya</taxon>
        <taxon>Ascomycota</taxon>
        <taxon>Pezizomycotina</taxon>
        <taxon>Leotiomycetes</taxon>
        <taxon>Helotiales</taxon>
        <taxon>Sclerotiniaceae</taxon>
        <taxon>Monilinia</taxon>
    </lineage>
</organism>
<dbReference type="Proteomes" id="UP000672032">
    <property type="component" value="Chromosome 3"/>
</dbReference>
<name>A0A8A3PB43_9HELO</name>
<protein>
    <recommendedName>
        <fullName evidence="6">Hydrophobin</fullName>
    </recommendedName>
</protein>
<dbReference type="InterPro" id="IPR010636">
    <property type="entry name" value="Class_II_hydrophobin"/>
</dbReference>
<gene>
    <name evidence="4" type="ORF">DSL72_001905</name>
</gene>
<dbReference type="SUPFAM" id="SSF101751">
    <property type="entry name" value="Hydrophobin II, HfbII"/>
    <property type="match status" value="1"/>
</dbReference>
<comment type="similarity">
    <text evidence="1">Belongs to the cerato-ulmin hydrophobin family.</text>
</comment>
<keyword evidence="5" id="KW-1185">Reference proteome</keyword>
<evidence type="ECO:0000313" key="4">
    <source>
        <dbReference type="EMBL" id="QSZ32331.1"/>
    </source>
</evidence>
<keyword evidence="2" id="KW-1015">Disulfide bond</keyword>
<evidence type="ECO:0008006" key="6">
    <source>
        <dbReference type="Google" id="ProtNLM"/>
    </source>
</evidence>
<dbReference type="CDD" id="cd23508">
    <property type="entry name" value="hydrophobin_II"/>
    <property type="match status" value="1"/>
</dbReference>
<evidence type="ECO:0000256" key="1">
    <source>
        <dbReference type="ARBA" id="ARBA00009576"/>
    </source>
</evidence>
<dbReference type="Gene3D" id="3.20.120.10">
    <property type="entry name" value="Hydrophobin"/>
    <property type="match status" value="1"/>
</dbReference>
<dbReference type="EMBL" id="CP063407">
    <property type="protein sequence ID" value="QSZ32331.1"/>
    <property type="molecule type" value="Genomic_DNA"/>
</dbReference>